<evidence type="ECO:0000313" key="3">
    <source>
        <dbReference type="Proteomes" id="UP000074561"/>
    </source>
</evidence>
<dbReference type="AlphaFoldDB" id="A0A127PYK9"/>
<dbReference type="PATRIC" id="fig|279113.10.peg.68"/>
<keyword evidence="4" id="KW-1185">Reference proteome</keyword>
<dbReference type="KEGG" id="cpra:CPter91_0063"/>
<evidence type="ECO:0000313" key="4">
    <source>
        <dbReference type="Proteomes" id="UP000074914"/>
    </source>
</evidence>
<evidence type="ECO:0000313" key="1">
    <source>
        <dbReference type="EMBL" id="AMP02462.1"/>
    </source>
</evidence>
<dbReference type="Proteomes" id="UP000074561">
    <property type="component" value="Chromosome"/>
</dbReference>
<dbReference type="EMBL" id="CP013234">
    <property type="protein sequence ID" value="AMP02462.1"/>
    <property type="molecule type" value="Genomic_DNA"/>
</dbReference>
<protein>
    <submittedName>
        <fullName evidence="1">Uncharacterized protein</fullName>
    </submittedName>
</protein>
<dbReference type="Proteomes" id="UP000074914">
    <property type="component" value="Chromosome"/>
</dbReference>
<dbReference type="EMBL" id="CP013236">
    <property type="protein sequence ID" value="AMP12363.1"/>
    <property type="molecule type" value="Genomic_DNA"/>
</dbReference>
<gene>
    <name evidence="2" type="ORF">CPter291_0067</name>
    <name evidence="1" type="ORF">CPter91_0063</name>
</gene>
<organism evidence="1 3">
    <name type="scientific">Collimonas pratensis</name>
    <dbReference type="NCBI Taxonomy" id="279113"/>
    <lineage>
        <taxon>Bacteria</taxon>
        <taxon>Pseudomonadati</taxon>
        <taxon>Pseudomonadota</taxon>
        <taxon>Betaproteobacteria</taxon>
        <taxon>Burkholderiales</taxon>
        <taxon>Oxalobacteraceae</taxon>
        <taxon>Collimonas</taxon>
    </lineage>
</organism>
<proteinExistence type="predicted"/>
<dbReference type="STRING" id="279113.CPter91_0063"/>
<evidence type="ECO:0000313" key="2">
    <source>
        <dbReference type="EMBL" id="AMP12363.1"/>
    </source>
</evidence>
<sequence length="40" mass="4633">MQPHLDHCDAVAARAACLLLMDVESRMPDLIRDIVRNWRT</sequence>
<name>A0A127PYK9_9BURK</name>
<reference evidence="3 4" key="1">
    <citation type="submission" date="2015-11" db="EMBL/GenBank/DDBJ databases">
        <title>Exploring the genomic traits of fungus-feeding bacterial genus Collimonas.</title>
        <authorList>
            <person name="Song C."/>
            <person name="Schmidt R."/>
            <person name="de Jager V."/>
            <person name="Krzyzanowska D."/>
            <person name="Jongedijk E."/>
            <person name="Cankar K."/>
            <person name="Beekwilder J."/>
            <person name="van Veen A."/>
            <person name="de Boer W."/>
            <person name="van Veen J.A."/>
            <person name="Garbeva P."/>
        </authorList>
    </citation>
    <scope>NUCLEOTIDE SEQUENCE [LARGE SCALE GENOMIC DNA]</scope>
    <source>
        <strain evidence="2 4">Ter291</strain>
        <strain evidence="1 3">Ter91</strain>
    </source>
</reference>
<accession>A0A127PYK9</accession>